<organism evidence="6 7">
    <name type="scientific">Alistipes onderdonkii</name>
    <dbReference type="NCBI Taxonomy" id="328813"/>
    <lineage>
        <taxon>Bacteria</taxon>
        <taxon>Pseudomonadati</taxon>
        <taxon>Bacteroidota</taxon>
        <taxon>Bacteroidia</taxon>
        <taxon>Bacteroidales</taxon>
        <taxon>Rikenellaceae</taxon>
        <taxon>Alistipes</taxon>
    </lineage>
</organism>
<name>A0A9P4DPV0_9BACT</name>
<dbReference type="GO" id="GO:0005524">
    <property type="term" value="F:ATP binding"/>
    <property type="evidence" value="ECO:0007669"/>
    <property type="project" value="UniProtKB-KW"/>
</dbReference>
<protein>
    <submittedName>
        <fullName evidence="6">Protein kinase</fullName>
    </submittedName>
</protein>
<dbReference type="AlphaFoldDB" id="A0A9P4DPV0"/>
<dbReference type="Pfam" id="PF00069">
    <property type="entry name" value="Pkinase"/>
    <property type="match status" value="1"/>
</dbReference>
<keyword evidence="3 6" id="KW-0418">Kinase</keyword>
<dbReference type="RefSeq" id="WP_082426584.1">
    <property type="nucleotide sequence ID" value="NZ_JADMQE010000003.1"/>
</dbReference>
<gene>
    <name evidence="6" type="ORF">F2S36_02855</name>
</gene>
<evidence type="ECO:0000256" key="1">
    <source>
        <dbReference type="ARBA" id="ARBA00022679"/>
    </source>
</evidence>
<dbReference type="PANTHER" id="PTHR43289:SF6">
    <property type="entry name" value="SERINE_THREONINE-PROTEIN KINASE NEKL-3"/>
    <property type="match status" value="1"/>
</dbReference>
<dbReference type="Gene3D" id="3.30.200.20">
    <property type="entry name" value="Phosphorylase Kinase, domain 1"/>
    <property type="match status" value="1"/>
</dbReference>
<evidence type="ECO:0000313" key="7">
    <source>
        <dbReference type="Proteomes" id="UP000323119"/>
    </source>
</evidence>
<dbReference type="InterPro" id="IPR000719">
    <property type="entry name" value="Prot_kinase_dom"/>
</dbReference>
<dbReference type="PANTHER" id="PTHR43289">
    <property type="entry name" value="MITOGEN-ACTIVATED PROTEIN KINASE KINASE KINASE 20-RELATED"/>
    <property type="match status" value="1"/>
</dbReference>
<evidence type="ECO:0000313" key="6">
    <source>
        <dbReference type="EMBL" id="KAA2563770.1"/>
    </source>
</evidence>
<evidence type="ECO:0000256" key="2">
    <source>
        <dbReference type="ARBA" id="ARBA00022741"/>
    </source>
</evidence>
<keyword evidence="1" id="KW-0808">Transferase</keyword>
<dbReference type="SUPFAM" id="SSF56112">
    <property type="entry name" value="Protein kinase-like (PK-like)"/>
    <property type="match status" value="1"/>
</dbReference>
<keyword evidence="2" id="KW-0547">Nucleotide-binding</keyword>
<accession>A0A9P4DPV0</accession>
<dbReference type="Proteomes" id="UP000323119">
    <property type="component" value="Unassembled WGS sequence"/>
</dbReference>
<comment type="caution">
    <text evidence="6">The sequence shown here is derived from an EMBL/GenBank/DDBJ whole genome shotgun (WGS) entry which is preliminary data.</text>
</comment>
<dbReference type="SMART" id="SM00220">
    <property type="entry name" value="S_TKc"/>
    <property type="match status" value="1"/>
</dbReference>
<feature type="domain" description="Protein kinase" evidence="5">
    <location>
        <begin position="1"/>
        <end position="233"/>
    </location>
</feature>
<dbReference type="GO" id="GO:0004674">
    <property type="term" value="F:protein serine/threonine kinase activity"/>
    <property type="evidence" value="ECO:0007669"/>
    <property type="project" value="TreeGrafter"/>
</dbReference>
<dbReference type="PROSITE" id="PS50011">
    <property type="entry name" value="PROTEIN_KINASE_DOM"/>
    <property type="match status" value="1"/>
</dbReference>
<evidence type="ECO:0000256" key="3">
    <source>
        <dbReference type="ARBA" id="ARBA00022777"/>
    </source>
</evidence>
<proteinExistence type="predicted"/>
<sequence>MKGIEEQARKRFVKEAKYQQQIEHPNIVKIIDVDTDKEPPFYTMPVADASLEEDIANGIVNSSNFLKCFYDIMAGLEEIHSYSIYHRDLKPGNVLRFGKEYAIGDFGLMSIDQTGVTSLTTPGMHKTSDSYTAPEITQDLRKASIQSDIYSLGCILHDFVGQTCRIPCNEISESSEYGDVLLGATRMDPSRRFSSVASFREALNSIIQNTERVKTQYAEKVLETLKKDIDTYNEDDISILSDFLSSNVVQEEKNVILGELTINHLNKIIKIPRHFDFIAKVYCKYVRDHAFEWSFCDTLANRIVIIIENGNIDIKSDGIFALLYMGTSHNRWYVERIVLNYLRKSNIEDRLLKRMIMEMRIDGKKFCRAIDHLHLSLGVSREFLNPEIKKIINVIC</sequence>
<dbReference type="InterPro" id="IPR011009">
    <property type="entry name" value="Kinase-like_dom_sf"/>
</dbReference>
<keyword evidence="4" id="KW-0067">ATP-binding</keyword>
<reference evidence="6 7" key="1">
    <citation type="journal article" date="2019" name="Nat. Med.">
        <title>A library of human gut bacterial isolates paired with longitudinal multiomics data enables mechanistic microbiome research.</title>
        <authorList>
            <person name="Poyet M."/>
            <person name="Groussin M."/>
            <person name="Gibbons S.M."/>
            <person name="Avila-Pacheco J."/>
            <person name="Jiang X."/>
            <person name="Kearney S.M."/>
            <person name="Perrotta A.R."/>
            <person name="Berdy B."/>
            <person name="Zhao S."/>
            <person name="Lieberman T.D."/>
            <person name="Swanson P.K."/>
            <person name="Smith M."/>
            <person name="Roesemann S."/>
            <person name="Alexander J.E."/>
            <person name="Rich S.A."/>
            <person name="Livny J."/>
            <person name="Vlamakis H."/>
            <person name="Clish C."/>
            <person name="Bullock K."/>
            <person name="Deik A."/>
            <person name="Scott J."/>
            <person name="Pierce K.A."/>
            <person name="Xavier R.J."/>
            <person name="Alm E.J."/>
        </authorList>
    </citation>
    <scope>NUCLEOTIDE SEQUENCE [LARGE SCALE GENOMIC DNA]</scope>
    <source>
        <strain evidence="6 7">BIOML-A204</strain>
    </source>
</reference>
<dbReference type="EMBL" id="VVUY01000002">
    <property type="protein sequence ID" value="KAA2563770.1"/>
    <property type="molecule type" value="Genomic_DNA"/>
</dbReference>
<dbReference type="Gene3D" id="1.10.510.10">
    <property type="entry name" value="Transferase(Phosphotransferase) domain 1"/>
    <property type="match status" value="1"/>
</dbReference>
<evidence type="ECO:0000256" key="4">
    <source>
        <dbReference type="ARBA" id="ARBA00022840"/>
    </source>
</evidence>
<evidence type="ECO:0000259" key="5">
    <source>
        <dbReference type="PROSITE" id="PS50011"/>
    </source>
</evidence>